<sequence length="113" mass="12578">MVYLQLNGHLEDQCEAMMTSQSSHQQDTAGSVEGTRRCHAVSSWDGKTAVVWLPWTRESMSSEHPTSRNPSISLAPEHQLQASQMTAAGVCHHNTHRGEESTPATWHIGRDRD</sequence>
<keyword evidence="3" id="KW-1185">Reference proteome</keyword>
<proteinExistence type="predicted"/>
<dbReference type="Proteomes" id="UP001352852">
    <property type="component" value="Unassembled WGS sequence"/>
</dbReference>
<feature type="region of interest" description="Disordered" evidence="1">
    <location>
        <begin position="94"/>
        <end position="113"/>
    </location>
</feature>
<organism evidence="2 3">
    <name type="scientific">Characodon lateralis</name>
    <dbReference type="NCBI Taxonomy" id="208331"/>
    <lineage>
        <taxon>Eukaryota</taxon>
        <taxon>Metazoa</taxon>
        <taxon>Chordata</taxon>
        <taxon>Craniata</taxon>
        <taxon>Vertebrata</taxon>
        <taxon>Euteleostomi</taxon>
        <taxon>Actinopterygii</taxon>
        <taxon>Neopterygii</taxon>
        <taxon>Teleostei</taxon>
        <taxon>Neoteleostei</taxon>
        <taxon>Acanthomorphata</taxon>
        <taxon>Ovalentaria</taxon>
        <taxon>Atherinomorphae</taxon>
        <taxon>Cyprinodontiformes</taxon>
        <taxon>Goodeidae</taxon>
        <taxon>Characodon</taxon>
    </lineage>
</organism>
<evidence type="ECO:0000313" key="2">
    <source>
        <dbReference type="EMBL" id="MED6289054.1"/>
    </source>
</evidence>
<reference evidence="2 3" key="1">
    <citation type="submission" date="2021-06" db="EMBL/GenBank/DDBJ databases">
        <authorList>
            <person name="Palmer J.M."/>
        </authorList>
    </citation>
    <scope>NUCLEOTIDE SEQUENCE [LARGE SCALE GENOMIC DNA]</scope>
    <source>
        <strain evidence="2 3">CL_MEX2019</strain>
        <tissue evidence="2">Muscle</tissue>
    </source>
</reference>
<name>A0ABU7EPG1_9TELE</name>
<gene>
    <name evidence="2" type="ORF">CHARACLAT_032435</name>
</gene>
<protein>
    <submittedName>
        <fullName evidence="2">Uncharacterized protein</fullName>
    </submittedName>
</protein>
<evidence type="ECO:0000256" key="1">
    <source>
        <dbReference type="SAM" id="MobiDB-lite"/>
    </source>
</evidence>
<accession>A0ABU7EPG1</accession>
<dbReference type="EMBL" id="JAHUTJ010063164">
    <property type="protein sequence ID" value="MED6289054.1"/>
    <property type="molecule type" value="Genomic_DNA"/>
</dbReference>
<evidence type="ECO:0000313" key="3">
    <source>
        <dbReference type="Proteomes" id="UP001352852"/>
    </source>
</evidence>
<comment type="caution">
    <text evidence="2">The sequence shown here is derived from an EMBL/GenBank/DDBJ whole genome shotgun (WGS) entry which is preliminary data.</text>
</comment>